<accession>A0A1R3KU71</accession>
<dbReference type="EMBL" id="AWUE01011488">
    <property type="protein sequence ID" value="OMP10588.1"/>
    <property type="molecule type" value="Genomic_DNA"/>
</dbReference>
<gene>
    <name evidence="1" type="ORF">COLO4_04417</name>
</gene>
<dbReference type="AlphaFoldDB" id="A0A1R3KU71"/>
<comment type="caution">
    <text evidence="1">The sequence shown here is derived from an EMBL/GenBank/DDBJ whole genome shotgun (WGS) entry which is preliminary data.</text>
</comment>
<evidence type="ECO:0000313" key="1">
    <source>
        <dbReference type="EMBL" id="OMP10588.1"/>
    </source>
</evidence>
<dbReference type="STRING" id="93759.A0A1R3KU71"/>
<dbReference type="Proteomes" id="UP000187203">
    <property type="component" value="Unassembled WGS sequence"/>
</dbReference>
<protein>
    <submittedName>
        <fullName evidence="1">Uncharacterized protein</fullName>
    </submittedName>
</protein>
<proteinExistence type="predicted"/>
<organism evidence="1 2">
    <name type="scientific">Corchorus olitorius</name>
    <dbReference type="NCBI Taxonomy" id="93759"/>
    <lineage>
        <taxon>Eukaryota</taxon>
        <taxon>Viridiplantae</taxon>
        <taxon>Streptophyta</taxon>
        <taxon>Embryophyta</taxon>
        <taxon>Tracheophyta</taxon>
        <taxon>Spermatophyta</taxon>
        <taxon>Magnoliopsida</taxon>
        <taxon>eudicotyledons</taxon>
        <taxon>Gunneridae</taxon>
        <taxon>Pentapetalae</taxon>
        <taxon>rosids</taxon>
        <taxon>malvids</taxon>
        <taxon>Malvales</taxon>
        <taxon>Malvaceae</taxon>
        <taxon>Grewioideae</taxon>
        <taxon>Apeibeae</taxon>
        <taxon>Corchorus</taxon>
    </lineage>
</organism>
<dbReference type="OrthoDB" id="1739838at2759"/>
<sequence length="386" mass="43183">MSRSTSDWMSESDSNKVLYICLYALMVCDSKVLAVKAAVKAASLTWRSIWQASVLLRSGSCWRIGNGKMVQIWRDPWLPGAENFRPKETGCEDIIEARVSCLIDEHTHCWDADTIMGLFDRQDAIAILDIPLLLLNSEDKDEPAEDANPTDPSEKAVFKKIWSAKIPPQNKNLWCGEEIEDQEHALRNCAYAKPVWDLLGFNEEAAAVYIPASTDQGFEVSIEIAWAVWKERNAAFEEVQCDSKALADSLNSRIPLCSAVDKLIIRVIPHLIRQVEESSKDGKLAIPVLSATRISHPVKTPQRKTSLPLSRYRSEGKEDFSNQEFMTPGTTSGHRHHTLWYIEEYAPLRAALMKLGESILPKPGLVSSSFAELVLSSLVVGEEISK</sequence>
<keyword evidence="2" id="KW-1185">Reference proteome</keyword>
<name>A0A1R3KU71_9ROSI</name>
<evidence type="ECO:0000313" key="2">
    <source>
        <dbReference type="Proteomes" id="UP000187203"/>
    </source>
</evidence>
<reference evidence="2" key="1">
    <citation type="submission" date="2013-09" db="EMBL/GenBank/DDBJ databases">
        <title>Corchorus olitorius genome sequencing.</title>
        <authorList>
            <person name="Alam M."/>
            <person name="Haque M.S."/>
            <person name="Islam M.S."/>
            <person name="Emdad E.M."/>
            <person name="Islam M.M."/>
            <person name="Ahmed B."/>
            <person name="Halim A."/>
            <person name="Hossen Q.M.M."/>
            <person name="Hossain M.Z."/>
            <person name="Ahmed R."/>
            <person name="Khan M.M."/>
            <person name="Islam R."/>
            <person name="Rashid M.M."/>
            <person name="Khan S.A."/>
            <person name="Rahman M.S."/>
            <person name="Alam M."/>
            <person name="Yahiya A.S."/>
            <person name="Khan M.S."/>
            <person name="Azam M.S."/>
            <person name="Haque T."/>
            <person name="Lashkar M.Z.H."/>
            <person name="Akhand A.I."/>
            <person name="Morshed G."/>
            <person name="Roy S."/>
            <person name="Uddin K.S."/>
            <person name="Rabeya T."/>
            <person name="Hossain A.S."/>
            <person name="Chowdhury A."/>
            <person name="Snigdha A.R."/>
            <person name="Mortoza M.S."/>
            <person name="Matin S.A."/>
            <person name="Hoque S.M.E."/>
            <person name="Islam M.K."/>
            <person name="Roy D.K."/>
            <person name="Haider R."/>
            <person name="Moosa M.M."/>
            <person name="Elias S.M."/>
            <person name="Hasan A.M."/>
            <person name="Jahan S."/>
            <person name="Shafiuddin M."/>
            <person name="Mahmood N."/>
            <person name="Shommy N.S."/>
        </authorList>
    </citation>
    <scope>NUCLEOTIDE SEQUENCE [LARGE SCALE GENOMIC DNA]</scope>
    <source>
        <strain evidence="2">cv. O-4</strain>
    </source>
</reference>